<keyword evidence="1" id="KW-0472">Membrane</keyword>
<evidence type="ECO:0000313" key="3">
    <source>
        <dbReference type="EMBL" id="GLB47338.1"/>
    </source>
</evidence>
<feature type="domain" description="Band 7" evidence="2">
    <location>
        <begin position="57"/>
        <end position="222"/>
    </location>
</feature>
<evidence type="ECO:0000259" key="2">
    <source>
        <dbReference type="SMART" id="SM00244"/>
    </source>
</evidence>
<evidence type="ECO:0000313" key="4">
    <source>
        <dbReference type="Proteomes" id="UP001144204"/>
    </source>
</evidence>
<accession>A0A9W6B2V5</accession>
<dbReference type="InterPro" id="IPR036013">
    <property type="entry name" value="Band_7/SPFH_dom_sf"/>
</dbReference>
<protein>
    <submittedName>
        <fullName evidence="3">Membrane protein</fullName>
    </submittedName>
</protein>
<keyword evidence="4" id="KW-1185">Reference proteome</keyword>
<sequence length="290" mass="32027">MHEKKAFYISGYLMLAVKIIGVLIGIALIGLGAMDRTNLTLIVIGAIVFLLAWIVTGRLVTINPNESAIVTFMGKYIGTIKQNGFFMTYPLVSTEKVSLRIQNFNSPTIKVNDAVGNPVDIAAVIVYQVQDTAKVRFNVDNYERFIRLQSESAIRHIAGEYPYDNFDNHHTKTLRGNASDVSAALTRELQSRLDKAGLKILETRITHLAYSTEIASAMLQRQQASAVLSARKIIVRGAVSIAENAIDKLEKDNSVQLSEQQKARMINNVLVSIINERGTQNVMNTGSDNS</sequence>
<reference evidence="3" key="1">
    <citation type="submission" date="2022-07" db="EMBL/GenBank/DDBJ databases">
        <authorList>
            <person name="Kouya T."/>
            <person name="Ishiyama Y."/>
        </authorList>
    </citation>
    <scope>NUCLEOTIDE SEQUENCE</scope>
    <source>
        <strain evidence="3">WR16-4</strain>
    </source>
</reference>
<proteinExistence type="predicted"/>
<keyword evidence="1" id="KW-1133">Transmembrane helix</keyword>
<dbReference type="AlphaFoldDB" id="A0A9W6B2V5"/>
<dbReference type="Gene3D" id="3.30.479.30">
    <property type="entry name" value="Band 7 domain"/>
    <property type="match status" value="1"/>
</dbReference>
<dbReference type="InterPro" id="IPR001107">
    <property type="entry name" value="Band_7"/>
</dbReference>
<feature type="transmembrane region" description="Helical" evidence="1">
    <location>
        <begin position="39"/>
        <end position="60"/>
    </location>
</feature>
<dbReference type="PANTHER" id="PTHR43446">
    <property type="entry name" value="MEMBRANE PROTEIN-RELATED"/>
    <property type="match status" value="1"/>
</dbReference>
<dbReference type="RefSeq" id="WP_286136801.1">
    <property type="nucleotide sequence ID" value="NZ_BRPL01000002.1"/>
</dbReference>
<reference evidence="3" key="2">
    <citation type="journal article" date="2023" name="PLoS ONE">
        <title>Philodulcilactobacillus myokoensis gen. nov., sp. nov., a fructophilic, acidophilic, and agar-phobic lactic acid bacterium isolated from fermented vegetable extracts.</title>
        <authorList>
            <person name="Kouya T."/>
            <person name="Ishiyama Y."/>
            <person name="Ohashi S."/>
            <person name="Kumakubo R."/>
            <person name="Yamazaki T."/>
            <person name="Otaki T."/>
        </authorList>
    </citation>
    <scope>NUCLEOTIDE SEQUENCE</scope>
    <source>
        <strain evidence="3">WR16-4</strain>
    </source>
</reference>
<comment type="caution">
    <text evidence="3">The sequence shown here is derived from an EMBL/GenBank/DDBJ whole genome shotgun (WGS) entry which is preliminary data.</text>
</comment>
<dbReference type="Pfam" id="PF01145">
    <property type="entry name" value="Band_7"/>
    <property type="match status" value="1"/>
</dbReference>
<evidence type="ECO:0000256" key="1">
    <source>
        <dbReference type="SAM" id="Phobius"/>
    </source>
</evidence>
<dbReference type="SUPFAM" id="SSF117892">
    <property type="entry name" value="Band 7/SPFH domain"/>
    <property type="match status" value="1"/>
</dbReference>
<gene>
    <name evidence="3" type="ORF">WR164_13170</name>
</gene>
<organism evidence="3 4">
    <name type="scientific">Philodulcilactobacillus myokoensis</name>
    <dbReference type="NCBI Taxonomy" id="2929573"/>
    <lineage>
        <taxon>Bacteria</taxon>
        <taxon>Bacillati</taxon>
        <taxon>Bacillota</taxon>
        <taxon>Bacilli</taxon>
        <taxon>Lactobacillales</taxon>
        <taxon>Lactobacillaceae</taxon>
        <taxon>Philodulcilactobacillus</taxon>
    </lineage>
</organism>
<dbReference type="PANTHER" id="PTHR43446:SF1">
    <property type="entry name" value="BAND 7 DOMAIN-CONTAINING PROTEIN"/>
    <property type="match status" value="1"/>
</dbReference>
<dbReference type="SMART" id="SM00244">
    <property type="entry name" value="PHB"/>
    <property type="match status" value="1"/>
</dbReference>
<dbReference type="EMBL" id="BRPL01000002">
    <property type="protein sequence ID" value="GLB47338.1"/>
    <property type="molecule type" value="Genomic_DNA"/>
</dbReference>
<dbReference type="CDD" id="cd03402">
    <property type="entry name" value="SPFH_like_u2"/>
    <property type="match status" value="1"/>
</dbReference>
<name>A0A9W6B2V5_9LACO</name>
<feature type="transmembrane region" description="Helical" evidence="1">
    <location>
        <begin position="12"/>
        <end position="33"/>
    </location>
</feature>
<dbReference type="Proteomes" id="UP001144204">
    <property type="component" value="Unassembled WGS sequence"/>
</dbReference>
<keyword evidence="1" id="KW-0812">Transmembrane</keyword>